<dbReference type="KEGG" id="acan:ACA1_293920"/>
<dbReference type="EMBL" id="KB007805">
    <property type="protein sequence ID" value="ELR25421.1"/>
    <property type="molecule type" value="Genomic_DNA"/>
</dbReference>
<dbReference type="AlphaFoldDB" id="L8HLX5"/>
<evidence type="ECO:0000313" key="3">
    <source>
        <dbReference type="Proteomes" id="UP000011083"/>
    </source>
</evidence>
<dbReference type="Proteomes" id="UP000011083">
    <property type="component" value="Unassembled WGS sequence"/>
</dbReference>
<reference evidence="2 3" key="1">
    <citation type="journal article" date="2013" name="Genome Biol.">
        <title>Genome of Acanthamoeba castellanii highlights extensive lateral gene transfer and early evolution of tyrosine kinase signaling.</title>
        <authorList>
            <person name="Clarke M."/>
            <person name="Lohan A.J."/>
            <person name="Liu B."/>
            <person name="Lagkouvardos I."/>
            <person name="Roy S."/>
            <person name="Zafar N."/>
            <person name="Bertelli C."/>
            <person name="Schilde C."/>
            <person name="Kianianmomeni A."/>
            <person name="Burglin T.R."/>
            <person name="Frech C."/>
            <person name="Turcotte B."/>
            <person name="Kopec K.O."/>
            <person name="Synnott J.M."/>
            <person name="Choo C."/>
            <person name="Paponov I."/>
            <person name="Finkler A."/>
            <person name="Soon Heng Tan C."/>
            <person name="Hutchins A.P."/>
            <person name="Weinmeier T."/>
            <person name="Rattei T."/>
            <person name="Chu J.S."/>
            <person name="Gimenez G."/>
            <person name="Irimia M."/>
            <person name="Rigden D.J."/>
            <person name="Fitzpatrick D.A."/>
            <person name="Lorenzo-Morales J."/>
            <person name="Bateman A."/>
            <person name="Chiu C.H."/>
            <person name="Tang P."/>
            <person name="Hegemann P."/>
            <person name="Fromm H."/>
            <person name="Raoult D."/>
            <person name="Greub G."/>
            <person name="Miranda-Saavedra D."/>
            <person name="Chen N."/>
            <person name="Nash P."/>
            <person name="Ginger M.L."/>
            <person name="Horn M."/>
            <person name="Schaap P."/>
            <person name="Caler L."/>
            <person name="Loftus B."/>
        </authorList>
    </citation>
    <scope>NUCLEOTIDE SEQUENCE [LARGE SCALE GENOMIC DNA]</scope>
    <source>
        <strain evidence="2 3">Neff</strain>
    </source>
</reference>
<feature type="region of interest" description="Disordered" evidence="1">
    <location>
        <begin position="1"/>
        <end position="49"/>
    </location>
</feature>
<dbReference type="GeneID" id="14926474"/>
<dbReference type="RefSeq" id="XP_004368176.1">
    <property type="nucleotide sequence ID" value="XM_004368119.1"/>
</dbReference>
<keyword evidence="3" id="KW-1185">Reference proteome</keyword>
<gene>
    <name evidence="2" type="ORF">ACA1_293920</name>
</gene>
<name>L8HLX5_ACACF</name>
<protein>
    <submittedName>
        <fullName evidence="2">Uncharacterized protein</fullName>
    </submittedName>
</protein>
<organism evidence="2 3">
    <name type="scientific">Acanthamoeba castellanii (strain ATCC 30010 / Neff)</name>
    <dbReference type="NCBI Taxonomy" id="1257118"/>
    <lineage>
        <taxon>Eukaryota</taxon>
        <taxon>Amoebozoa</taxon>
        <taxon>Discosea</taxon>
        <taxon>Longamoebia</taxon>
        <taxon>Centramoebida</taxon>
        <taxon>Acanthamoebidae</taxon>
        <taxon>Acanthamoeba</taxon>
    </lineage>
</organism>
<proteinExistence type="predicted"/>
<feature type="compositionally biased region" description="Pro residues" evidence="1">
    <location>
        <begin position="1"/>
        <end position="11"/>
    </location>
</feature>
<evidence type="ECO:0000256" key="1">
    <source>
        <dbReference type="SAM" id="MobiDB-lite"/>
    </source>
</evidence>
<accession>L8HLX5</accession>
<evidence type="ECO:0000313" key="2">
    <source>
        <dbReference type="EMBL" id="ELR25421.1"/>
    </source>
</evidence>
<sequence>MTAPPGRPQHPPHQEWSHIHGPLQKGSSRGPGVEGGAEEQAPHLPRWPGVQEQVWMAEEKMQVGDTQA</sequence>
<dbReference type="VEuPathDB" id="AmoebaDB:ACA1_293920"/>